<dbReference type="InterPro" id="IPR025411">
    <property type="entry name" value="DUF4136"/>
</dbReference>
<proteinExistence type="predicted"/>
<keyword evidence="4" id="KW-1185">Reference proteome</keyword>
<protein>
    <recommendedName>
        <fullName evidence="2">DUF4136 domain-containing protein</fullName>
    </recommendedName>
</protein>
<dbReference type="RefSeq" id="WP_248354583.1">
    <property type="nucleotide sequence ID" value="NZ_AP025591.1"/>
</dbReference>
<dbReference type="Gene3D" id="3.30.160.670">
    <property type="match status" value="1"/>
</dbReference>
<dbReference type="Proteomes" id="UP001162891">
    <property type="component" value="Chromosome"/>
</dbReference>
<dbReference type="EMBL" id="AP025591">
    <property type="protein sequence ID" value="BDG05603.1"/>
    <property type="molecule type" value="Genomic_DNA"/>
</dbReference>
<evidence type="ECO:0000259" key="2">
    <source>
        <dbReference type="Pfam" id="PF13590"/>
    </source>
</evidence>
<evidence type="ECO:0000256" key="1">
    <source>
        <dbReference type="SAM" id="SignalP"/>
    </source>
</evidence>
<feature type="signal peptide" evidence="1">
    <location>
        <begin position="1"/>
        <end position="22"/>
    </location>
</feature>
<name>A0ABM7X1D1_9BACT</name>
<evidence type="ECO:0000313" key="3">
    <source>
        <dbReference type="EMBL" id="BDG05603.1"/>
    </source>
</evidence>
<organism evidence="3 4">
    <name type="scientific">Anaeromyxobacter oryzae</name>
    <dbReference type="NCBI Taxonomy" id="2918170"/>
    <lineage>
        <taxon>Bacteria</taxon>
        <taxon>Pseudomonadati</taxon>
        <taxon>Myxococcota</taxon>
        <taxon>Myxococcia</taxon>
        <taxon>Myxococcales</taxon>
        <taxon>Cystobacterineae</taxon>
        <taxon>Anaeromyxobacteraceae</taxon>
        <taxon>Anaeromyxobacter</taxon>
    </lineage>
</organism>
<feature type="domain" description="DUF4136" evidence="2">
    <location>
        <begin position="33"/>
        <end position="188"/>
    </location>
</feature>
<dbReference type="PROSITE" id="PS51257">
    <property type="entry name" value="PROKAR_LIPOPROTEIN"/>
    <property type="match status" value="1"/>
</dbReference>
<feature type="chain" id="PRO_5046529782" description="DUF4136 domain-containing protein" evidence="1">
    <location>
        <begin position="23"/>
        <end position="192"/>
    </location>
</feature>
<accession>A0ABM7X1D1</accession>
<gene>
    <name evidence="3" type="ORF">AMOR_45990</name>
</gene>
<keyword evidence="1" id="KW-0732">Signal</keyword>
<evidence type="ECO:0000313" key="4">
    <source>
        <dbReference type="Proteomes" id="UP001162891"/>
    </source>
</evidence>
<sequence length="192" mass="20551">MRTHRFFWGLAAALLASCGSYGAPDEVVFGEAVYTQQSPGFDFKPLSTYYLDPTMKVVNDTVSTTEPLPSGLQSAIDSHMAALGYTAAPLAVANVGLHASLLKGTGTVYYPGYWCGYYSYSGCYYGWSYAGSYHFGSVILEMGDLTAPAGGTLPIRWVAAMYGVATTGTVDVQRAVNAVDRAFAQSPYLDTH</sequence>
<reference evidence="4" key="1">
    <citation type="journal article" date="2022" name="Int. J. Syst. Evol. Microbiol.">
        <title>Anaeromyxobacter oryzae sp. nov., Anaeromyxobacter diazotrophicus sp. nov. and Anaeromyxobacter paludicola sp. nov., isolated from paddy soils.</title>
        <authorList>
            <person name="Itoh H."/>
            <person name="Xu Z."/>
            <person name="Mise K."/>
            <person name="Masuda Y."/>
            <person name="Ushijima N."/>
            <person name="Hayakawa C."/>
            <person name="Shiratori Y."/>
            <person name="Senoo K."/>
        </authorList>
    </citation>
    <scope>NUCLEOTIDE SEQUENCE [LARGE SCALE GENOMIC DNA]</scope>
    <source>
        <strain evidence="4">Red232</strain>
    </source>
</reference>
<dbReference type="Pfam" id="PF13590">
    <property type="entry name" value="DUF4136"/>
    <property type="match status" value="1"/>
</dbReference>